<dbReference type="InterPro" id="IPR029055">
    <property type="entry name" value="Ntn_hydrolases_N"/>
</dbReference>
<dbReference type="Gene3D" id="1.10.246.130">
    <property type="match status" value="1"/>
</dbReference>
<evidence type="ECO:0000256" key="7">
    <source>
        <dbReference type="ARBA" id="ARBA00023315"/>
    </source>
</evidence>
<keyword evidence="11" id="KW-0317">Glutathione biosynthesis</keyword>
<comment type="catalytic activity">
    <reaction evidence="1 11">
        <text>an S-substituted glutathione + H2O = an S-substituted L-cysteinylglycine + L-glutamate</text>
        <dbReference type="Rhea" id="RHEA:59468"/>
        <dbReference type="ChEBI" id="CHEBI:15377"/>
        <dbReference type="ChEBI" id="CHEBI:29985"/>
        <dbReference type="ChEBI" id="CHEBI:90779"/>
        <dbReference type="ChEBI" id="CHEBI:143103"/>
        <dbReference type="EC" id="3.4.19.13"/>
    </reaction>
</comment>
<dbReference type="SUPFAM" id="SSF56235">
    <property type="entry name" value="N-terminal nucleophile aminohydrolases (Ntn hydrolases)"/>
    <property type="match status" value="1"/>
</dbReference>
<evidence type="ECO:0000313" key="13">
    <source>
        <dbReference type="EMBL" id="MBB5271446.1"/>
    </source>
</evidence>
<dbReference type="GO" id="GO:0006751">
    <property type="term" value="P:glutathione catabolic process"/>
    <property type="evidence" value="ECO:0007669"/>
    <property type="project" value="UniProtKB-UniRule"/>
</dbReference>
<accession>A0A7W8HHA2</accession>
<evidence type="ECO:0000256" key="10">
    <source>
        <dbReference type="PIRSR" id="PIRSR600101-2"/>
    </source>
</evidence>
<dbReference type="NCBIfam" id="TIGR00066">
    <property type="entry name" value="g_glut_trans"/>
    <property type="match status" value="1"/>
</dbReference>
<dbReference type="UniPathway" id="UPA00204"/>
<organism evidence="13 14">
    <name type="scientific">Quisquiliibacterium transsilvanicum</name>
    <dbReference type="NCBI Taxonomy" id="1549638"/>
    <lineage>
        <taxon>Bacteria</taxon>
        <taxon>Pseudomonadati</taxon>
        <taxon>Pseudomonadota</taxon>
        <taxon>Betaproteobacteria</taxon>
        <taxon>Burkholderiales</taxon>
        <taxon>Burkholderiaceae</taxon>
        <taxon>Quisquiliibacterium</taxon>
    </lineage>
</organism>
<dbReference type="GO" id="GO:0103068">
    <property type="term" value="F:leukotriene C4 gamma-glutamyl transferase activity"/>
    <property type="evidence" value="ECO:0007669"/>
    <property type="project" value="UniProtKB-EC"/>
</dbReference>
<keyword evidence="7 11" id="KW-0012">Acyltransferase</keyword>
<dbReference type="InterPro" id="IPR051792">
    <property type="entry name" value="GGT_bact"/>
</dbReference>
<comment type="caution">
    <text evidence="13">The sequence shown here is derived from an EMBL/GenBank/DDBJ whole genome shotgun (WGS) entry which is preliminary data.</text>
</comment>
<dbReference type="InterPro" id="IPR000101">
    <property type="entry name" value="GGT_peptidase"/>
</dbReference>
<dbReference type="EMBL" id="JACHGB010000003">
    <property type="protein sequence ID" value="MBB5271446.1"/>
    <property type="molecule type" value="Genomic_DNA"/>
</dbReference>
<keyword evidence="6 11" id="KW-0865">Zymogen</keyword>
<dbReference type="InterPro" id="IPR043137">
    <property type="entry name" value="GGT_ssub_C"/>
</dbReference>
<gene>
    <name evidence="13" type="ORF">HNQ70_001456</name>
</gene>
<evidence type="ECO:0000256" key="5">
    <source>
        <dbReference type="ARBA" id="ARBA00022801"/>
    </source>
</evidence>
<dbReference type="PANTHER" id="PTHR43199">
    <property type="entry name" value="GLUTATHIONE HYDROLASE"/>
    <property type="match status" value="1"/>
</dbReference>
<dbReference type="Pfam" id="PF01019">
    <property type="entry name" value="G_glu_transpept"/>
    <property type="match status" value="1"/>
</dbReference>
<feature type="active site" description="Nucleophile" evidence="9">
    <location>
        <position position="356"/>
    </location>
</feature>
<dbReference type="GO" id="GO:0006750">
    <property type="term" value="P:glutathione biosynthetic process"/>
    <property type="evidence" value="ECO:0007669"/>
    <property type="project" value="UniProtKB-KW"/>
</dbReference>
<evidence type="ECO:0000256" key="12">
    <source>
        <dbReference type="SAM" id="MobiDB-lite"/>
    </source>
</evidence>
<comment type="similarity">
    <text evidence="3 11">Belongs to the gamma-glutamyltransferase family.</text>
</comment>
<evidence type="ECO:0000256" key="8">
    <source>
        <dbReference type="ARBA" id="ARBA00047417"/>
    </source>
</evidence>
<comment type="catalytic activity">
    <reaction evidence="2 11">
        <text>glutathione + H2O = L-cysteinylglycine + L-glutamate</text>
        <dbReference type="Rhea" id="RHEA:28807"/>
        <dbReference type="ChEBI" id="CHEBI:15377"/>
        <dbReference type="ChEBI" id="CHEBI:29985"/>
        <dbReference type="ChEBI" id="CHEBI:57925"/>
        <dbReference type="ChEBI" id="CHEBI:61694"/>
        <dbReference type="EC" id="3.4.19.13"/>
    </reaction>
</comment>
<sequence>MIAAAHPLAVRAGADALARGGSAVDAAIVAQMVLNVVEPQSSGIGGGGFMLHLDGRRGTLAAYDGRETAPATADASLFLGPDGRPLPYFDLVDSGLSVGAPGLLRMLELAHARHGRLPWPALFEPAIRIAEEGFQVSPRLHLSIARSVRRICARPAAAALLLEPGGCRPKAAGSIMRNPELARSFREIAAGGADAFYRGPIAQAVAAAVHAHPERPGRLTEADLAGYRALERAPICGAHRAHRVCGMPPPSSGGIAVLQTLGILQRFDLAAHAPGSLDAVHLVSEAYRLAYADRERHVADADFVAVPVAGLLDPAYLGARSALVRPEASMGIPAAGRPQGDAGHGEEPPRQRPPSTTHLSIVDREGNAVSMTSSIEHAFGSLVMAGGFLLNNQLTDFAFAAADPAGRPLANRIQPGKRPRSAMAPTLVFGPDNRLEAVLGSPGGSVIVQYVTKALLGLIDWKLDPQQAVDLPNFGAQASATTLLERGTSLEALAPGLRARGHRVTIVDLNSGLHAIARDGEGWAGGADPRREGTAMGSTRREGSAMGSWQREGVAHGDALR</sequence>
<evidence type="ECO:0000256" key="3">
    <source>
        <dbReference type="ARBA" id="ARBA00009381"/>
    </source>
</evidence>
<dbReference type="GO" id="GO:0036374">
    <property type="term" value="F:glutathione hydrolase activity"/>
    <property type="evidence" value="ECO:0007669"/>
    <property type="project" value="UniProtKB-UniRule"/>
</dbReference>
<feature type="region of interest" description="Disordered" evidence="12">
    <location>
        <begin position="522"/>
        <end position="561"/>
    </location>
</feature>
<feature type="compositionally biased region" description="Basic and acidic residues" evidence="12">
    <location>
        <begin position="528"/>
        <end position="543"/>
    </location>
</feature>
<evidence type="ECO:0000256" key="11">
    <source>
        <dbReference type="RuleBase" id="RU368036"/>
    </source>
</evidence>
<dbReference type="EC" id="3.4.19.13" evidence="11"/>
<dbReference type="Proteomes" id="UP000532440">
    <property type="component" value="Unassembled WGS sequence"/>
</dbReference>
<keyword evidence="14" id="KW-1185">Reference proteome</keyword>
<dbReference type="AlphaFoldDB" id="A0A7W8HHA2"/>
<name>A0A7W8HHA2_9BURK</name>
<evidence type="ECO:0000256" key="1">
    <source>
        <dbReference type="ARBA" id="ARBA00001049"/>
    </source>
</evidence>
<evidence type="ECO:0000313" key="14">
    <source>
        <dbReference type="Proteomes" id="UP000532440"/>
    </source>
</evidence>
<reference evidence="13 14" key="1">
    <citation type="submission" date="2020-08" db="EMBL/GenBank/DDBJ databases">
        <title>Genomic Encyclopedia of Type Strains, Phase IV (KMG-IV): sequencing the most valuable type-strain genomes for metagenomic binning, comparative biology and taxonomic classification.</title>
        <authorList>
            <person name="Goeker M."/>
        </authorList>
    </citation>
    <scope>NUCLEOTIDE SEQUENCE [LARGE SCALE GENOMIC DNA]</scope>
    <source>
        <strain evidence="13 14">DSM 29781</strain>
    </source>
</reference>
<feature type="binding site" evidence="10">
    <location>
        <position position="444"/>
    </location>
    <ligand>
        <name>L-glutamate</name>
        <dbReference type="ChEBI" id="CHEBI:29985"/>
    </ligand>
</feature>
<evidence type="ECO:0000256" key="4">
    <source>
        <dbReference type="ARBA" id="ARBA00022679"/>
    </source>
</evidence>
<evidence type="ECO:0000256" key="2">
    <source>
        <dbReference type="ARBA" id="ARBA00001089"/>
    </source>
</evidence>
<feature type="binding site" evidence="10">
    <location>
        <position position="396"/>
    </location>
    <ligand>
        <name>L-glutamate</name>
        <dbReference type="ChEBI" id="CHEBI:29985"/>
    </ligand>
</feature>
<comment type="catalytic activity">
    <reaction evidence="8 11">
        <text>an N-terminal (5-L-glutamyl)-[peptide] + an alpha-amino acid = 5-L-glutamyl amino acid + an N-terminal L-alpha-aminoacyl-[peptide]</text>
        <dbReference type="Rhea" id="RHEA:23904"/>
        <dbReference type="Rhea" id="RHEA-COMP:9780"/>
        <dbReference type="Rhea" id="RHEA-COMP:9795"/>
        <dbReference type="ChEBI" id="CHEBI:77644"/>
        <dbReference type="ChEBI" id="CHEBI:78597"/>
        <dbReference type="ChEBI" id="CHEBI:78599"/>
        <dbReference type="ChEBI" id="CHEBI:78608"/>
        <dbReference type="EC" id="2.3.2.2"/>
    </reaction>
</comment>
<dbReference type="PANTHER" id="PTHR43199:SF1">
    <property type="entry name" value="GLUTATHIONE HYDROLASE PROENZYME"/>
    <property type="match status" value="1"/>
</dbReference>
<dbReference type="PRINTS" id="PR01210">
    <property type="entry name" value="GGTRANSPTASE"/>
</dbReference>
<feature type="binding site" evidence="10">
    <location>
        <position position="66"/>
    </location>
    <ligand>
        <name>L-glutamate</name>
        <dbReference type="ChEBI" id="CHEBI:29985"/>
    </ligand>
</feature>
<feature type="region of interest" description="Disordered" evidence="12">
    <location>
        <begin position="331"/>
        <end position="358"/>
    </location>
</feature>
<evidence type="ECO:0000256" key="9">
    <source>
        <dbReference type="PIRSR" id="PIRSR600101-1"/>
    </source>
</evidence>
<comment type="pathway">
    <text evidence="11">Sulfur metabolism; glutathione metabolism.</text>
</comment>
<dbReference type="InterPro" id="IPR043138">
    <property type="entry name" value="GGT_lsub"/>
</dbReference>
<evidence type="ECO:0000256" key="6">
    <source>
        <dbReference type="ARBA" id="ARBA00023145"/>
    </source>
</evidence>
<keyword evidence="4 11" id="KW-0808">Transferase</keyword>
<dbReference type="Gene3D" id="3.60.20.40">
    <property type="match status" value="1"/>
</dbReference>
<comment type="PTM">
    <text evidence="11">Cleaved by autocatalysis into a large and a small subunit.</text>
</comment>
<dbReference type="EC" id="2.3.2.2" evidence="11"/>
<protein>
    <recommendedName>
        <fullName evidence="11">Glutathione hydrolase proenzyme</fullName>
        <ecNumber evidence="11">2.3.2.2</ecNumber>
        <ecNumber evidence="11">3.4.19.13</ecNumber>
    </recommendedName>
    <component>
        <recommendedName>
            <fullName evidence="11">Glutathione hydrolase large chain</fullName>
        </recommendedName>
    </component>
    <component>
        <recommendedName>
            <fullName evidence="11">Glutathione hydrolase small chain</fullName>
        </recommendedName>
    </component>
</protein>
<keyword evidence="5 11" id="KW-0378">Hydrolase</keyword>
<proteinExistence type="inferred from homology"/>
<comment type="subunit">
    <text evidence="11">This enzyme consists of two polypeptide chains, which are synthesized in precursor form from a single polypeptide.</text>
</comment>